<sequence length="483" mass="52765">MPKTRNVTKAQWDAANASRTSKRNHDENKVRHDEDKENAGRSATRSTRGLGRPVLGNVLGSTTAAGKDLKAKVPLKGKKTAVPKKKKLPLQDITHQFLPAPESENRGEEFRDIDTEENDERPANSIVATAPEAETIPSLPAAPPAAIQPTAPISPLPPSSPPPEWHSSPAEKSLPIASGSISGNRLSQNADLFGEWNEIPATQHRSDDVSTGSSGSDPFGFIALERDLKATRQSAASAQAPQHVDDAEDLGEILVADTSSPRPVRRLKRTHDEQPEACEQESDVAEDAPVVSTTTAAPLPYAQYQTPPTPHKDKQKRRRLSYPGHDLFEHCSSSAPSSPSPSKPSTKKKTPGAERDALDIFNERLERDPELTATQLRIPSRLIGLTTTTPVAAEPASQRVLRPRASTSAVSAPELDSPLKPMKKLPKKVKRPASAKKAKQPAKQKDEEDEAANEKYEQARQERIEYFKRLEGYEVETEDVYVI</sequence>
<evidence type="ECO:0000313" key="3">
    <source>
        <dbReference type="Proteomes" id="UP000284842"/>
    </source>
</evidence>
<evidence type="ECO:0000313" key="2">
    <source>
        <dbReference type="EMBL" id="PPR07093.1"/>
    </source>
</evidence>
<feature type="compositionally biased region" description="Basic and acidic residues" evidence="1">
    <location>
        <begin position="23"/>
        <end position="39"/>
    </location>
</feature>
<proteinExistence type="predicted"/>
<feature type="compositionally biased region" description="Basic residues" evidence="1">
    <location>
        <begin position="421"/>
        <end position="442"/>
    </location>
</feature>
<dbReference type="InParanoid" id="A0A409YVU9"/>
<feature type="compositionally biased region" description="Polar residues" evidence="1">
    <location>
        <begin position="179"/>
        <end position="190"/>
    </location>
</feature>
<dbReference type="AlphaFoldDB" id="A0A409YVU9"/>
<evidence type="ECO:0000256" key="1">
    <source>
        <dbReference type="SAM" id="MobiDB-lite"/>
    </source>
</evidence>
<feature type="compositionally biased region" description="Low complexity" evidence="1">
    <location>
        <begin position="135"/>
        <end position="151"/>
    </location>
</feature>
<accession>A0A409YVU9</accession>
<dbReference type="STRING" id="181874.A0A409YVU9"/>
<reference evidence="2 3" key="1">
    <citation type="journal article" date="2018" name="Evol. Lett.">
        <title>Horizontal gene cluster transfer increased hallucinogenic mushroom diversity.</title>
        <authorList>
            <person name="Reynolds H.T."/>
            <person name="Vijayakumar V."/>
            <person name="Gluck-Thaler E."/>
            <person name="Korotkin H.B."/>
            <person name="Matheny P.B."/>
            <person name="Slot J.C."/>
        </authorList>
    </citation>
    <scope>NUCLEOTIDE SEQUENCE [LARGE SCALE GENOMIC DNA]</scope>
    <source>
        <strain evidence="2 3">2629</strain>
    </source>
</reference>
<dbReference type="OrthoDB" id="3234283at2759"/>
<keyword evidence="3" id="KW-1185">Reference proteome</keyword>
<gene>
    <name evidence="2" type="ORF">CVT24_010914</name>
</gene>
<feature type="compositionally biased region" description="Basic and acidic residues" evidence="1">
    <location>
        <begin position="351"/>
        <end position="370"/>
    </location>
</feature>
<feature type="region of interest" description="Disordered" evidence="1">
    <location>
        <begin position="1"/>
        <end position="458"/>
    </location>
</feature>
<feature type="compositionally biased region" description="Basic and acidic residues" evidence="1">
    <location>
        <begin position="103"/>
        <end position="113"/>
    </location>
</feature>
<feature type="compositionally biased region" description="Acidic residues" evidence="1">
    <location>
        <begin position="275"/>
        <end position="286"/>
    </location>
</feature>
<dbReference type="Proteomes" id="UP000284842">
    <property type="component" value="Unassembled WGS sequence"/>
</dbReference>
<feature type="compositionally biased region" description="Basic residues" evidence="1">
    <location>
        <begin position="73"/>
        <end position="88"/>
    </location>
</feature>
<organism evidence="2 3">
    <name type="scientific">Panaeolus cyanescens</name>
    <dbReference type="NCBI Taxonomy" id="181874"/>
    <lineage>
        <taxon>Eukaryota</taxon>
        <taxon>Fungi</taxon>
        <taxon>Dikarya</taxon>
        <taxon>Basidiomycota</taxon>
        <taxon>Agaricomycotina</taxon>
        <taxon>Agaricomycetes</taxon>
        <taxon>Agaricomycetidae</taxon>
        <taxon>Agaricales</taxon>
        <taxon>Agaricineae</taxon>
        <taxon>Galeropsidaceae</taxon>
        <taxon>Panaeolus</taxon>
    </lineage>
</organism>
<comment type="caution">
    <text evidence="2">The sequence shown here is derived from an EMBL/GenBank/DDBJ whole genome shotgun (WGS) entry which is preliminary data.</text>
</comment>
<protein>
    <submittedName>
        <fullName evidence="2">Uncharacterized protein</fullName>
    </submittedName>
</protein>
<dbReference type="EMBL" id="NHTK01000523">
    <property type="protein sequence ID" value="PPR07093.1"/>
    <property type="molecule type" value="Genomic_DNA"/>
</dbReference>
<feature type="compositionally biased region" description="Pro residues" evidence="1">
    <location>
        <begin position="152"/>
        <end position="164"/>
    </location>
</feature>
<name>A0A409YVU9_9AGAR</name>
<feature type="compositionally biased region" description="Polar residues" evidence="1">
    <location>
        <begin position="231"/>
        <end position="240"/>
    </location>
</feature>